<organism evidence="3 4">
    <name type="scientific">Steinernema carpocapsae</name>
    <name type="common">Entomopathogenic nematode</name>
    <dbReference type="NCBI Taxonomy" id="34508"/>
    <lineage>
        <taxon>Eukaryota</taxon>
        <taxon>Metazoa</taxon>
        <taxon>Ecdysozoa</taxon>
        <taxon>Nematoda</taxon>
        <taxon>Chromadorea</taxon>
        <taxon>Rhabditida</taxon>
        <taxon>Tylenchina</taxon>
        <taxon>Panagrolaimomorpha</taxon>
        <taxon>Strongyloidoidea</taxon>
        <taxon>Steinernematidae</taxon>
        <taxon>Steinernema</taxon>
    </lineage>
</organism>
<proteinExistence type="predicted"/>
<protein>
    <recommendedName>
        <fullName evidence="2">Domain of unknown function DB domain-containing protein</fullName>
    </recommendedName>
</protein>
<feature type="signal peptide" evidence="1">
    <location>
        <begin position="1"/>
        <end position="22"/>
    </location>
</feature>
<dbReference type="InterPro" id="IPR002602">
    <property type="entry name" value="DB"/>
</dbReference>
<comment type="caution">
    <text evidence="3">The sequence shown here is derived from an EMBL/GenBank/DDBJ whole genome shotgun (WGS) entry which is preliminary data.</text>
</comment>
<dbReference type="PANTHER" id="PTHR46705">
    <property type="entry name" value="PROTEIN CBG09805"/>
    <property type="match status" value="1"/>
</dbReference>
<accession>A0A4U5LV67</accession>
<evidence type="ECO:0000313" key="4">
    <source>
        <dbReference type="Proteomes" id="UP000298663"/>
    </source>
</evidence>
<sequence>MRSAAFLAALFGLILVAQVSEACFASGICGGGYGCAPPPVAHCGGCGAGYQCGSYGCYRARAASSKTLTINSDELEEKTPQTPDEKFMACCKDRKLPDSCLGKCSFRTYTRDALQAMYFRQDKCPMQAAAELQFCAAQGRDHRECCARNGVASTLSGAKCLTFCNQEPGNVTKLDMTYLSCFDRFENMKGCFWNDLTKGAGQGQSRRFDNL</sequence>
<gene>
    <name evidence="3" type="ORF">L596_029615</name>
</gene>
<dbReference type="AlphaFoldDB" id="A0A4U5LV67"/>
<dbReference type="Proteomes" id="UP000298663">
    <property type="component" value="Unassembled WGS sequence"/>
</dbReference>
<name>A0A4U5LV67_STECR</name>
<dbReference type="EMBL" id="AZBU02000012">
    <property type="protein sequence ID" value="TKR60023.1"/>
    <property type="molecule type" value="Genomic_DNA"/>
</dbReference>
<reference evidence="3 4" key="2">
    <citation type="journal article" date="2019" name="G3 (Bethesda)">
        <title>Hybrid Assembly of the Genome of the Entomopathogenic Nematode Steinernema carpocapsae Identifies the X-Chromosome.</title>
        <authorList>
            <person name="Serra L."/>
            <person name="Macchietto M."/>
            <person name="Macias-Munoz A."/>
            <person name="McGill C.J."/>
            <person name="Rodriguez I.M."/>
            <person name="Rodriguez B."/>
            <person name="Murad R."/>
            <person name="Mortazavi A."/>
        </authorList>
    </citation>
    <scope>NUCLEOTIDE SEQUENCE [LARGE SCALE GENOMIC DNA]</scope>
    <source>
        <strain evidence="3 4">ALL</strain>
    </source>
</reference>
<evidence type="ECO:0000313" key="3">
    <source>
        <dbReference type="EMBL" id="TKR60023.1"/>
    </source>
</evidence>
<feature type="chain" id="PRO_5020639545" description="Domain of unknown function DB domain-containing protein" evidence="1">
    <location>
        <begin position="23"/>
        <end position="211"/>
    </location>
</feature>
<dbReference type="Pfam" id="PF01682">
    <property type="entry name" value="DB"/>
    <property type="match status" value="1"/>
</dbReference>
<dbReference type="PANTHER" id="PTHR46705:SF9">
    <property type="entry name" value="DOMAIN OF UNKNOWN FUNCTION DB DOMAIN-CONTAINING PROTEIN"/>
    <property type="match status" value="1"/>
</dbReference>
<evidence type="ECO:0000259" key="2">
    <source>
        <dbReference type="Pfam" id="PF01682"/>
    </source>
</evidence>
<dbReference type="OrthoDB" id="5843172at2759"/>
<feature type="domain" description="Domain of unknown function DB" evidence="2">
    <location>
        <begin position="90"/>
        <end position="192"/>
    </location>
</feature>
<dbReference type="STRING" id="34508.A0A4U5LV67"/>
<reference evidence="3 4" key="1">
    <citation type="journal article" date="2015" name="Genome Biol.">
        <title>Comparative genomics of Steinernema reveals deeply conserved gene regulatory networks.</title>
        <authorList>
            <person name="Dillman A.R."/>
            <person name="Macchietto M."/>
            <person name="Porter C.F."/>
            <person name="Rogers A."/>
            <person name="Williams B."/>
            <person name="Antoshechkin I."/>
            <person name="Lee M.M."/>
            <person name="Goodwin Z."/>
            <person name="Lu X."/>
            <person name="Lewis E.E."/>
            <person name="Goodrich-Blair H."/>
            <person name="Stock S.P."/>
            <person name="Adams B.J."/>
            <person name="Sternberg P.W."/>
            <person name="Mortazavi A."/>
        </authorList>
    </citation>
    <scope>NUCLEOTIDE SEQUENCE [LARGE SCALE GENOMIC DNA]</scope>
    <source>
        <strain evidence="3 4">ALL</strain>
    </source>
</reference>
<keyword evidence="1" id="KW-0732">Signal</keyword>
<dbReference type="PROSITE" id="PS51257">
    <property type="entry name" value="PROKAR_LIPOPROTEIN"/>
    <property type="match status" value="1"/>
</dbReference>
<evidence type="ECO:0000256" key="1">
    <source>
        <dbReference type="SAM" id="SignalP"/>
    </source>
</evidence>
<keyword evidence="4" id="KW-1185">Reference proteome</keyword>